<protein>
    <recommendedName>
        <fullName evidence="10">Dual-specificity RNA pseudouridine synthase RluA</fullName>
        <ecNumber evidence="8">5.4.99.28</ecNumber>
        <ecNumber evidence="9">5.4.99.29</ecNumber>
    </recommendedName>
    <alternativeName>
        <fullName evidence="11">23S rRNA pseudouridine(746) synthase</fullName>
    </alternativeName>
    <alternativeName>
        <fullName evidence="14">Ribosomal large subunit pseudouridine synthase A</fullName>
    </alternativeName>
    <alternativeName>
        <fullName evidence="13">rRNA pseudouridylate synthase A</fullName>
    </alternativeName>
    <alternativeName>
        <fullName evidence="15">rRNA-uridine isomerase A</fullName>
    </alternativeName>
    <alternativeName>
        <fullName evidence="12">tRNA pseudouridine(32) synthase</fullName>
    </alternativeName>
</protein>
<dbReference type="InterPro" id="IPR006145">
    <property type="entry name" value="PsdUridine_synth_RsuA/RluA"/>
</dbReference>
<dbReference type="AlphaFoldDB" id="A0A7D4NNP5"/>
<evidence type="ECO:0000256" key="5">
    <source>
        <dbReference type="ARBA" id="ARBA00036184"/>
    </source>
</evidence>
<dbReference type="Proteomes" id="UP000504724">
    <property type="component" value="Chromosome"/>
</dbReference>
<keyword evidence="2" id="KW-0698">rRNA processing</keyword>
<dbReference type="EC" id="5.4.99.28" evidence="8"/>
<dbReference type="Gene3D" id="3.30.2350.10">
    <property type="entry name" value="Pseudouridine synthase"/>
    <property type="match status" value="1"/>
</dbReference>
<keyword evidence="4" id="KW-0413">Isomerase</keyword>
<evidence type="ECO:0000256" key="8">
    <source>
        <dbReference type="ARBA" id="ARBA00038944"/>
    </source>
</evidence>
<dbReference type="GO" id="GO:0003723">
    <property type="term" value="F:RNA binding"/>
    <property type="evidence" value="ECO:0007669"/>
    <property type="project" value="InterPro"/>
</dbReference>
<comment type="similarity">
    <text evidence="1">Belongs to the pseudouridine synthase RluA family.</text>
</comment>
<dbReference type="EMBL" id="CP054020">
    <property type="protein sequence ID" value="QKI88913.1"/>
    <property type="molecule type" value="Genomic_DNA"/>
</dbReference>
<dbReference type="RefSeq" id="WP_173284557.1">
    <property type="nucleotide sequence ID" value="NZ_CP054020.1"/>
</dbReference>
<sequence length="226" mass="26122">MHANLRPPAVTLKSFEYDANWVLYSDSEIIIANKPSGMLSVPGRGADKQECLLSHLQTRFSDALIVHRLDMDTSGLMVLARSKEAHRHLSRQFQERQTRKRYHAVCSGIISQDYGEVHLPMRCDWERRPLQMVDFIHGKSAQTQWRVMRQFSDRFSVELTPITGRSHQLRLHMKMLGHPILGDNLYADPHSLKMAPRLLLHAHYLAFTHPESGEWLSFTQDANFPI</sequence>
<dbReference type="PROSITE" id="PS01129">
    <property type="entry name" value="PSI_RLU"/>
    <property type="match status" value="1"/>
</dbReference>
<dbReference type="PANTHER" id="PTHR21600:SF91">
    <property type="entry name" value="DUAL-SPECIFICITY RNA PSEUDOURIDINE SYNTHASE RLUA"/>
    <property type="match status" value="1"/>
</dbReference>
<evidence type="ECO:0000256" key="14">
    <source>
        <dbReference type="ARBA" id="ARBA00042883"/>
    </source>
</evidence>
<evidence type="ECO:0000259" key="16">
    <source>
        <dbReference type="Pfam" id="PF00849"/>
    </source>
</evidence>
<comment type="catalytic activity">
    <reaction evidence="5">
        <text>uridine(32) in tRNA = pseudouridine(32) in tRNA</text>
        <dbReference type="Rhea" id="RHEA:42544"/>
        <dbReference type="Rhea" id="RHEA-COMP:10107"/>
        <dbReference type="Rhea" id="RHEA-COMP:10108"/>
        <dbReference type="ChEBI" id="CHEBI:65314"/>
        <dbReference type="ChEBI" id="CHEBI:65315"/>
        <dbReference type="EC" id="5.4.99.28"/>
    </reaction>
</comment>
<dbReference type="CDD" id="cd02869">
    <property type="entry name" value="PseudoU_synth_RluA_like"/>
    <property type="match status" value="1"/>
</dbReference>
<evidence type="ECO:0000256" key="10">
    <source>
        <dbReference type="ARBA" id="ARBA00039988"/>
    </source>
</evidence>
<dbReference type="KEGG" id="txa:HQN79_04685"/>
<organism evidence="17 18">
    <name type="scientific">Thiomicrorhabdus xiamenensis</name>
    <dbReference type="NCBI Taxonomy" id="2739063"/>
    <lineage>
        <taxon>Bacteria</taxon>
        <taxon>Pseudomonadati</taxon>
        <taxon>Pseudomonadota</taxon>
        <taxon>Gammaproteobacteria</taxon>
        <taxon>Thiotrichales</taxon>
        <taxon>Piscirickettsiaceae</taxon>
        <taxon>Thiomicrorhabdus</taxon>
    </lineage>
</organism>
<evidence type="ECO:0000256" key="12">
    <source>
        <dbReference type="ARBA" id="ARBA00042372"/>
    </source>
</evidence>
<keyword evidence="18" id="KW-1185">Reference proteome</keyword>
<evidence type="ECO:0000256" key="9">
    <source>
        <dbReference type="ARBA" id="ARBA00038945"/>
    </source>
</evidence>
<dbReference type="PANTHER" id="PTHR21600">
    <property type="entry name" value="MITOCHONDRIAL RNA PSEUDOURIDINE SYNTHASE"/>
    <property type="match status" value="1"/>
</dbReference>
<evidence type="ECO:0000256" key="6">
    <source>
        <dbReference type="ARBA" id="ARBA00036916"/>
    </source>
</evidence>
<evidence type="ECO:0000256" key="4">
    <source>
        <dbReference type="ARBA" id="ARBA00023235"/>
    </source>
</evidence>
<reference evidence="17 18" key="1">
    <citation type="submission" date="2020-05" db="EMBL/GenBank/DDBJ databases">
        <title>Thiomicrorhabdus sediminis sp.nov. and Thiomicrorhabdus xiamenensis sp.nov., novel sulfur-oxidizing bacteria isolated from coastal sediment.</title>
        <authorList>
            <person name="Liu X."/>
        </authorList>
    </citation>
    <scope>NUCLEOTIDE SEQUENCE [LARGE SCALE GENOMIC DNA]</scope>
    <source>
        <strain evidence="17 18">G2</strain>
    </source>
</reference>
<dbReference type="GO" id="GO:0000455">
    <property type="term" value="P:enzyme-directed rRNA pseudouridine synthesis"/>
    <property type="evidence" value="ECO:0007669"/>
    <property type="project" value="TreeGrafter"/>
</dbReference>
<evidence type="ECO:0000256" key="2">
    <source>
        <dbReference type="ARBA" id="ARBA00022552"/>
    </source>
</evidence>
<dbReference type="GO" id="GO:0160142">
    <property type="term" value="F:23S rRNA pseudouridine(746) synthase activity"/>
    <property type="evidence" value="ECO:0007669"/>
    <property type="project" value="UniProtKB-EC"/>
</dbReference>
<dbReference type="EC" id="5.4.99.29" evidence="9"/>
<evidence type="ECO:0000256" key="13">
    <source>
        <dbReference type="ARBA" id="ARBA00042844"/>
    </source>
</evidence>
<comment type="catalytic activity">
    <reaction evidence="6">
        <text>uridine(746) in 23S rRNA = pseudouridine(746) in 23S rRNA</text>
        <dbReference type="Rhea" id="RHEA:42548"/>
        <dbReference type="Rhea" id="RHEA-COMP:10109"/>
        <dbReference type="Rhea" id="RHEA-COMP:10110"/>
        <dbReference type="ChEBI" id="CHEBI:65314"/>
        <dbReference type="ChEBI" id="CHEBI:65315"/>
        <dbReference type="EC" id="5.4.99.29"/>
    </reaction>
</comment>
<dbReference type="GO" id="GO:0008033">
    <property type="term" value="P:tRNA processing"/>
    <property type="evidence" value="ECO:0007669"/>
    <property type="project" value="UniProtKB-KW"/>
</dbReference>
<evidence type="ECO:0000256" key="15">
    <source>
        <dbReference type="ARBA" id="ARBA00043143"/>
    </source>
</evidence>
<dbReference type="Pfam" id="PF00849">
    <property type="entry name" value="PseudoU_synth_2"/>
    <property type="match status" value="1"/>
</dbReference>
<evidence type="ECO:0000256" key="1">
    <source>
        <dbReference type="ARBA" id="ARBA00010876"/>
    </source>
</evidence>
<evidence type="ECO:0000256" key="11">
    <source>
        <dbReference type="ARBA" id="ARBA00041266"/>
    </source>
</evidence>
<comment type="function">
    <text evidence="7">Dual specificity enzyme that catalyzes the synthesis of pseudouridine from uracil-746 in 23S ribosomal RNA and from uracil-32 in the anticodon stem and loop of transfer RNAs.</text>
</comment>
<dbReference type="InterPro" id="IPR050188">
    <property type="entry name" value="RluA_PseudoU_synthase"/>
</dbReference>
<keyword evidence="3" id="KW-0819">tRNA processing</keyword>
<feature type="domain" description="Pseudouridine synthase RsuA/RluA-like" evidence="16">
    <location>
        <begin position="29"/>
        <end position="173"/>
    </location>
</feature>
<name>A0A7D4NNP5_9GAMM</name>
<dbReference type="InterPro" id="IPR006224">
    <property type="entry name" value="PsdUridine_synth_RluA-like_CS"/>
</dbReference>
<dbReference type="GO" id="GO:0160151">
    <property type="term" value="F:tRNA pseudouridine(32) synthase activity"/>
    <property type="evidence" value="ECO:0007669"/>
    <property type="project" value="UniProtKB-EC"/>
</dbReference>
<evidence type="ECO:0000256" key="3">
    <source>
        <dbReference type="ARBA" id="ARBA00022694"/>
    </source>
</evidence>
<evidence type="ECO:0000313" key="18">
    <source>
        <dbReference type="Proteomes" id="UP000504724"/>
    </source>
</evidence>
<gene>
    <name evidence="17" type="ORF">HQN79_04685</name>
</gene>
<dbReference type="InterPro" id="IPR020103">
    <property type="entry name" value="PsdUridine_synth_cat_dom_sf"/>
</dbReference>
<accession>A0A7D4NNP5</accession>
<proteinExistence type="inferred from homology"/>
<evidence type="ECO:0000313" key="17">
    <source>
        <dbReference type="EMBL" id="QKI88913.1"/>
    </source>
</evidence>
<dbReference type="SUPFAM" id="SSF55120">
    <property type="entry name" value="Pseudouridine synthase"/>
    <property type="match status" value="1"/>
</dbReference>
<evidence type="ECO:0000256" key="7">
    <source>
        <dbReference type="ARBA" id="ARBA00037305"/>
    </source>
</evidence>